<proteinExistence type="predicted"/>
<evidence type="ECO:0000313" key="1">
    <source>
        <dbReference type="EMBL" id="KAG8005500.1"/>
    </source>
</evidence>
<reference evidence="1" key="1">
    <citation type="submission" date="2020-04" db="EMBL/GenBank/DDBJ databases">
        <title>A chromosome-scale assembly and high-density genetic map of the yellow drum (Nibea albiflora) genome.</title>
        <authorList>
            <person name="Xu D."/>
            <person name="Zhang W."/>
            <person name="Chen R."/>
            <person name="Tan P."/>
            <person name="Wang L."/>
            <person name="Song H."/>
            <person name="Tian L."/>
            <person name="Zhu Q."/>
            <person name="Wang B."/>
        </authorList>
    </citation>
    <scope>NUCLEOTIDE SEQUENCE</scope>
    <source>
        <strain evidence="1">ZJHYS-2018</strain>
    </source>
</reference>
<organism evidence="1 2">
    <name type="scientific">Nibea albiflora</name>
    <name type="common">Yellow drum</name>
    <name type="synonym">Corvina albiflora</name>
    <dbReference type="NCBI Taxonomy" id="240163"/>
    <lineage>
        <taxon>Eukaryota</taxon>
        <taxon>Metazoa</taxon>
        <taxon>Chordata</taxon>
        <taxon>Craniata</taxon>
        <taxon>Vertebrata</taxon>
        <taxon>Euteleostomi</taxon>
        <taxon>Actinopterygii</taxon>
        <taxon>Neopterygii</taxon>
        <taxon>Teleostei</taxon>
        <taxon>Neoteleostei</taxon>
        <taxon>Acanthomorphata</taxon>
        <taxon>Eupercaria</taxon>
        <taxon>Sciaenidae</taxon>
        <taxon>Nibea</taxon>
    </lineage>
</organism>
<sequence length="154" mass="17161">MSSYFPILIAHDPTADSLLSPLPVDDLQGRLCCCCWSTEELITRQCRGFVLSICPSLALESERERKEIDEEEEKVEEEDAYLSLGVLHPFISDCLGDLVAPPPRFIPTLRCITCLLSHNDIVNGNNTSAYREVSAATMGEWRRNGKGEFVPLSS</sequence>
<comment type="caution">
    <text evidence="1">The sequence shown here is derived from an EMBL/GenBank/DDBJ whole genome shotgun (WGS) entry which is preliminary data.</text>
</comment>
<evidence type="ECO:0000313" key="2">
    <source>
        <dbReference type="Proteomes" id="UP000805704"/>
    </source>
</evidence>
<name>A0ACB7ETV6_NIBAL</name>
<keyword evidence="2" id="KW-1185">Reference proteome</keyword>
<dbReference type="Proteomes" id="UP000805704">
    <property type="component" value="Chromosome 22"/>
</dbReference>
<accession>A0ACB7ETV6</accession>
<gene>
    <name evidence="1" type="ORF">GBF38_001342</name>
</gene>
<protein>
    <submittedName>
        <fullName evidence="1">Uncharacterized protein</fullName>
    </submittedName>
</protein>
<dbReference type="EMBL" id="CM024810">
    <property type="protein sequence ID" value="KAG8005500.1"/>
    <property type="molecule type" value="Genomic_DNA"/>
</dbReference>